<accession>A0A4R5KSN0</accession>
<evidence type="ECO:0000313" key="2">
    <source>
        <dbReference type="EMBL" id="TDF98058.1"/>
    </source>
</evidence>
<dbReference type="InterPro" id="IPR050312">
    <property type="entry name" value="IolE/XylAMocC-like"/>
</dbReference>
<name>A0A4R5KSN0_9BACL</name>
<evidence type="ECO:0000259" key="1">
    <source>
        <dbReference type="Pfam" id="PF01261"/>
    </source>
</evidence>
<reference evidence="2 3" key="1">
    <citation type="submission" date="2019-03" db="EMBL/GenBank/DDBJ databases">
        <title>This is whole genome sequence of Paenibacillus sp MS74 strain.</title>
        <authorList>
            <person name="Trinh H.N."/>
        </authorList>
    </citation>
    <scope>NUCLEOTIDE SEQUENCE [LARGE SCALE GENOMIC DNA]</scope>
    <source>
        <strain evidence="2 3">MS74</strain>
    </source>
</reference>
<comment type="caution">
    <text evidence="2">The sequence shown here is derived from an EMBL/GenBank/DDBJ whole genome shotgun (WGS) entry which is preliminary data.</text>
</comment>
<dbReference type="Gene3D" id="3.20.20.150">
    <property type="entry name" value="Divalent-metal-dependent TIM barrel enzymes"/>
    <property type="match status" value="1"/>
</dbReference>
<dbReference type="InterPro" id="IPR013022">
    <property type="entry name" value="Xyl_isomerase-like_TIM-brl"/>
</dbReference>
<dbReference type="EMBL" id="SMRT01000004">
    <property type="protein sequence ID" value="TDF98058.1"/>
    <property type="molecule type" value="Genomic_DNA"/>
</dbReference>
<organism evidence="2 3">
    <name type="scientific">Paenibacillus piri</name>
    <dbReference type="NCBI Taxonomy" id="2547395"/>
    <lineage>
        <taxon>Bacteria</taxon>
        <taxon>Bacillati</taxon>
        <taxon>Bacillota</taxon>
        <taxon>Bacilli</taxon>
        <taxon>Bacillales</taxon>
        <taxon>Paenibacillaceae</taxon>
        <taxon>Paenibacillus</taxon>
    </lineage>
</organism>
<proteinExistence type="predicted"/>
<keyword evidence="3" id="KW-1185">Reference proteome</keyword>
<protein>
    <submittedName>
        <fullName evidence="2">Sugar phosphate isomerase/epimerase</fullName>
    </submittedName>
</protein>
<dbReference type="Proteomes" id="UP000295636">
    <property type="component" value="Unassembled WGS sequence"/>
</dbReference>
<gene>
    <name evidence="2" type="ORF">E1757_11145</name>
</gene>
<dbReference type="RefSeq" id="WP_133227786.1">
    <property type="nucleotide sequence ID" value="NZ_SMRT01000004.1"/>
</dbReference>
<dbReference type="SUPFAM" id="SSF51658">
    <property type="entry name" value="Xylose isomerase-like"/>
    <property type="match status" value="1"/>
</dbReference>
<evidence type="ECO:0000313" key="3">
    <source>
        <dbReference type="Proteomes" id="UP000295636"/>
    </source>
</evidence>
<dbReference type="GO" id="GO:0016853">
    <property type="term" value="F:isomerase activity"/>
    <property type="evidence" value="ECO:0007669"/>
    <property type="project" value="UniProtKB-KW"/>
</dbReference>
<dbReference type="Pfam" id="PF01261">
    <property type="entry name" value="AP_endonuc_2"/>
    <property type="match status" value="1"/>
</dbReference>
<keyword evidence="2" id="KW-0413">Isomerase</keyword>
<feature type="domain" description="Xylose isomerase-like TIM barrel" evidence="1">
    <location>
        <begin position="28"/>
        <end position="243"/>
    </location>
</feature>
<dbReference type="InterPro" id="IPR036237">
    <property type="entry name" value="Xyl_isomerase-like_sf"/>
</dbReference>
<dbReference type="AlphaFoldDB" id="A0A4R5KSN0"/>
<dbReference type="OrthoDB" id="9779184at2"/>
<dbReference type="PANTHER" id="PTHR12110">
    <property type="entry name" value="HYDROXYPYRUVATE ISOMERASE"/>
    <property type="match status" value="1"/>
</dbReference>
<sequence length="248" mass="29038">MSQKKRIAVQTQLWGNANLDQDFVPIYDQAMEAGYDGVESRFTVMKQKEKLRKYLDEKPLRIFALHTSPETFYNQGIKAEFGELLQDMKQFDIGHLLFSPAKRESMKEQREWLHIIEQMGERCAEQGIQLSYHNHAWEFERYGYELFDAIAEHEHIGIALDIGWLYRSGYDLNKTVERYQRQIKYLHIKDTTKENWRELGTGDVGIGEAVKLLDTLGLDLWTIEQDTSELPPLTSARISRDYLSKLEA</sequence>
<dbReference type="PANTHER" id="PTHR12110:SF41">
    <property type="entry name" value="INOSOSE DEHYDRATASE"/>
    <property type="match status" value="1"/>
</dbReference>